<sequence>MAKWHSQEEGDIYSSLIINNNRERVNSRELMLHVAIVSVLVSKVRESTPDILFKAQTHRESIRAHSLQGWIVLKSWQKHTRAAQTYASLSSVIYERRVHRQRAAGESGATEEEGGSSNTVSVSIHFTVTLTAQLAQLLVRDDVSNPQRRKEEATPHWPDGCRHEAVVISLEVLSTNQKLALRRNCHEQGNWRPSSPQKFLSFTQTRGVLERGTFGRALPPSLRLERRLTPCSLGDTSHMPATSVANSLGADTGSGCGLAVKISSAARAFVMQCVAALAEENLGQEATHAESVKDDKVLIALRETIVRKHGQLSLAGRHRQHEKVDKDCEPTRPCSWRAGPQDGTEEGSYNGCGTHYSFALLLPVSASARCRNSDLSEQRELQVMEHKPLTLWCPENQIPKSQTFSLPSSQPTSVSYRLVTLWNEGQGVSAAFRATSADELGVPFRLKGSTAWQGSRVRELSEHVQKGPVGVGVRSAYPLRTAGKSPD</sequence>
<protein>
    <submittedName>
        <fullName evidence="2">Uncharacterized protein</fullName>
    </submittedName>
</protein>
<evidence type="ECO:0000313" key="2">
    <source>
        <dbReference type="EMBL" id="KAG9332980.1"/>
    </source>
</evidence>
<feature type="region of interest" description="Disordered" evidence="1">
    <location>
        <begin position="316"/>
        <end position="343"/>
    </location>
</feature>
<evidence type="ECO:0000313" key="3">
    <source>
        <dbReference type="Proteomes" id="UP000824540"/>
    </source>
</evidence>
<accession>A0A8T2N0L1</accession>
<gene>
    <name evidence="2" type="ORF">JZ751_013935</name>
</gene>
<dbReference type="Proteomes" id="UP000824540">
    <property type="component" value="Unassembled WGS sequence"/>
</dbReference>
<name>A0A8T2N0L1_9TELE</name>
<comment type="caution">
    <text evidence="2">The sequence shown here is derived from an EMBL/GenBank/DDBJ whole genome shotgun (WGS) entry which is preliminary data.</text>
</comment>
<keyword evidence="3" id="KW-1185">Reference proteome</keyword>
<proteinExistence type="predicted"/>
<organism evidence="2 3">
    <name type="scientific">Albula glossodonta</name>
    <name type="common">roundjaw bonefish</name>
    <dbReference type="NCBI Taxonomy" id="121402"/>
    <lineage>
        <taxon>Eukaryota</taxon>
        <taxon>Metazoa</taxon>
        <taxon>Chordata</taxon>
        <taxon>Craniata</taxon>
        <taxon>Vertebrata</taxon>
        <taxon>Euteleostomi</taxon>
        <taxon>Actinopterygii</taxon>
        <taxon>Neopterygii</taxon>
        <taxon>Teleostei</taxon>
        <taxon>Albuliformes</taxon>
        <taxon>Albulidae</taxon>
        <taxon>Albula</taxon>
    </lineage>
</organism>
<evidence type="ECO:0000256" key="1">
    <source>
        <dbReference type="SAM" id="MobiDB-lite"/>
    </source>
</evidence>
<dbReference type="AlphaFoldDB" id="A0A8T2N0L1"/>
<reference evidence="2" key="1">
    <citation type="thesis" date="2021" institute="BYU ScholarsArchive" country="Provo, UT, USA">
        <title>Applications of and Algorithms for Genome Assembly and Genomic Analyses with an Emphasis on Marine Teleosts.</title>
        <authorList>
            <person name="Pickett B.D."/>
        </authorList>
    </citation>
    <scope>NUCLEOTIDE SEQUENCE</scope>
    <source>
        <strain evidence="2">HI-2016</strain>
    </source>
</reference>
<dbReference type="EMBL" id="JAFBMS010000224">
    <property type="protein sequence ID" value="KAG9332980.1"/>
    <property type="molecule type" value="Genomic_DNA"/>
</dbReference>